<keyword evidence="3" id="KW-1185">Reference proteome</keyword>
<reference evidence="2 3" key="1">
    <citation type="journal article" date="2022" name="bioRxiv">
        <title>Genomics of Preaxostyla Flagellates Illuminates Evolutionary Transitions and the Path Towards Mitochondrial Loss.</title>
        <authorList>
            <person name="Novak L.V.F."/>
            <person name="Treitli S.C."/>
            <person name="Pyrih J."/>
            <person name="Halakuc P."/>
            <person name="Pipaliya S.V."/>
            <person name="Vacek V."/>
            <person name="Brzon O."/>
            <person name="Soukal P."/>
            <person name="Eme L."/>
            <person name="Dacks J.B."/>
            <person name="Karnkowska A."/>
            <person name="Elias M."/>
            <person name="Hampl V."/>
        </authorList>
    </citation>
    <scope>NUCLEOTIDE SEQUENCE [LARGE SCALE GENOMIC DNA]</scope>
    <source>
        <strain evidence="2">NAU3</strain>
        <tissue evidence="2">Gut</tissue>
    </source>
</reference>
<gene>
    <name evidence="2" type="ORF">BLNAU_15081</name>
</gene>
<evidence type="ECO:0008006" key="4">
    <source>
        <dbReference type="Google" id="ProtNLM"/>
    </source>
</evidence>
<comment type="caution">
    <text evidence="2">The sequence shown here is derived from an EMBL/GenBank/DDBJ whole genome shotgun (WGS) entry which is preliminary data.</text>
</comment>
<name>A0ABQ9XE16_9EUKA</name>
<dbReference type="EMBL" id="JARBJD010000145">
    <property type="protein sequence ID" value="KAK2949939.1"/>
    <property type="molecule type" value="Genomic_DNA"/>
</dbReference>
<dbReference type="Proteomes" id="UP001281761">
    <property type="component" value="Unassembled WGS sequence"/>
</dbReference>
<feature type="region of interest" description="Disordered" evidence="1">
    <location>
        <begin position="208"/>
        <end position="279"/>
    </location>
</feature>
<accession>A0ABQ9XE16</accession>
<evidence type="ECO:0000313" key="3">
    <source>
        <dbReference type="Proteomes" id="UP001281761"/>
    </source>
</evidence>
<organism evidence="2 3">
    <name type="scientific">Blattamonas nauphoetae</name>
    <dbReference type="NCBI Taxonomy" id="2049346"/>
    <lineage>
        <taxon>Eukaryota</taxon>
        <taxon>Metamonada</taxon>
        <taxon>Preaxostyla</taxon>
        <taxon>Oxymonadida</taxon>
        <taxon>Blattamonas</taxon>
    </lineage>
</organism>
<evidence type="ECO:0000313" key="2">
    <source>
        <dbReference type="EMBL" id="KAK2949939.1"/>
    </source>
</evidence>
<proteinExistence type="predicted"/>
<protein>
    <recommendedName>
        <fullName evidence="4">Transposase</fullName>
    </recommendedName>
</protein>
<evidence type="ECO:0000256" key="1">
    <source>
        <dbReference type="SAM" id="MobiDB-lite"/>
    </source>
</evidence>
<sequence length="279" mass="31882">MMDKAIKLHEDTGASVAIISRVTSIQYDVEAELELIEELKERRAKHEYVTLSSQTIQQKHHKEGFRSPTIKKSYIRSLSIQSPRLSTSRPIQMEPSRIDALIPINIIVWIEFIKTRMEQYKITPDKLFNLDETSLRLSDSLSMHCVHFVHLPSAIVKKGKRVENATLLYVAAADGTRLCAHMLYPKKNEAQEFVSLKNCRQWHRTFGEEGSECPTYPGDENVDENDTAATHRAKQLSFQSPPEQPPVPAPDHMIRPQKRHQSTRPESSSVWVSTGPEED</sequence>